<name>A0A9E5T1T5_9GAMM</name>
<proteinExistence type="predicted"/>
<accession>A0A9E5T1T5</accession>
<comment type="caution">
    <text evidence="2">The sequence shown here is derived from an EMBL/GenBank/DDBJ whole genome shotgun (WGS) entry which is preliminary data.</text>
</comment>
<dbReference type="AlphaFoldDB" id="A0A9E5T1T5"/>
<keyword evidence="1" id="KW-0812">Transmembrane</keyword>
<evidence type="ECO:0000313" key="3">
    <source>
        <dbReference type="Proteomes" id="UP000787472"/>
    </source>
</evidence>
<dbReference type="RefSeq" id="WP_167191220.1">
    <property type="nucleotide sequence ID" value="NZ_JAAONZ010000020.1"/>
</dbReference>
<dbReference type="Proteomes" id="UP000787472">
    <property type="component" value="Unassembled WGS sequence"/>
</dbReference>
<feature type="transmembrane region" description="Helical" evidence="1">
    <location>
        <begin position="36"/>
        <end position="53"/>
    </location>
</feature>
<gene>
    <name evidence="2" type="ORF">G8770_19900</name>
</gene>
<sequence length="119" mass="13409">MNTKNLLIGVLLLLSLGVGAVEAVLSCQGEWISESTHVLWALIFFLLTILWVVEDAKSTHFEKPFDFDFLMYVFWPIAFPYYLLSTRGIKGLRLLVGFLLILVLPWLAGLIAHVLICTA</sequence>
<keyword evidence="3" id="KW-1185">Reference proteome</keyword>
<organism evidence="2 3">
    <name type="scientific">Pseudomaricurvus hydrocarbonicus</name>
    <dbReference type="NCBI Taxonomy" id="1470433"/>
    <lineage>
        <taxon>Bacteria</taxon>
        <taxon>Pseudomonadati</taxon>
        <taxon>Pseudomonadota</taxon>
        <taxon>Gammaproteobacteria</taxon>
        <taxon>Cellvibrionales</taxon>
        <taxon>Cellvibrionaceae</taxon>
        <taxon>Pseudomaricurvus</taxon>
    </lineage>
</organism>
<protein>
    <submittedName>
        <fullName evidence="2">Uncharacterized protein</fullName>
    </submittedName>
</protein>
<reference evidence="2" key="1">
    <citation type="submission" date="2020-03" db="EMBL/GenBank/DDBJ databases">
        <authorList>
            <person name="Guo F."/>
        </authorList>
    </citation>
    <scope>NUCLEOTIDE SEQUENCE</scope>
    <source>
        <strain evidence="2">JCM 30134</strain>
    </source>
</reference>
<dbReference type="EMBL" id="JAAONZ010000020">
    <property type="protein sequence ID" value="NHO67815.1"/>
    <property type="molecule type" value="Genomic_DNA"/>
</dbReference>
<keyword evidence="1" id="KW-1133">Transmembrane helix</keyword>
<evidence type="ECO:0000313" key="2">
    <source>
        <dbReference type="EMBL" id="NHO67815.1"/>
    </source>
</evidence>
<keyword evidence="1" id="KW-0472">Membrane</keyword>
<evidence type="ECO:0000256" key="1">
    <source>
        <dbReference type="SAM" id="Phobius"/>
    </source>
</evidence>
<feature type="transmembrane region" description="Helical" evidence="1">
    <location>
        <begin position="95"/>
        <end position="116"/>
    </location>
</feature>
<feature type="transmembrane region" description="Helical" evidence="1">
    <location>
        <begin position="65"/>
        <end position="83"/>
    </location>
</feature>